<keyword evidence="8" id="KW-1185">Reference proteome</keyword>
<dbReference type="Proteomes" id="UP001231189">
    <property type="component" value="Unassembled WGS sequence"/>
</dbReference>
<keyword evidence="5 6" id="KW-0472">Membrane</keyword>
<feature type="transmembrane region" description="Helical" evidence="6">
    <location>
        <begin position="52"/>
        <end position="71"/>
    </location>
</feature>
<feature type="transmembrane region" description="Helical" evidence="6">
    <location>
        <begin position="91"/>
        <end position="114"/>
    </location>
</feature>
<comment type="caution">
    <text evidence="7">The sequence shown here is derived from an EMBL/GenBank/DDBJ whole genome shotgun (WGS) entry which is preliminary data.</text>
</comment>
<dbReference type="EMBL" id="JAUUTY010000006">
    <property type="protein sequence ID" value="KAK1620013.1"/>
    <property type="molecule type" value="Genomic_DNA"/>
</dbReference>
<evidence type="ECO:0000313" key="7">
    <source>
        <dbReference type="EMBL" id="KAK1620013.1"/>
    </source>
</evidence>
<evidence type="ECO:0000313" key="8">
    <source>
        <dbReference type="Proteomes" id="UP001231189"/>
    </source>
</evidence>
<keyword evidence="2" id="KW-0813">Transport</keyword>
<feature type="transmembrane region" description="Helical" evidence="6">
    <location>
        <begin position="135"/>
        <end position="154"/>
    </location>
</feature>
<protein>
    <submittedName>
        <fullName evidence="7">Uncharacterized protein</fullName>
    </submittedName>
</protein>
<dbReference type="PANTHER" id="PTHR23504:SF88">
    <property type="entry name" value="MAJOR FACILITATOR SUPERFAMILY ANTIPORTER"/>
    <property type="match status" value="1"/>
</dbReference>
<feature type="transmembrane region" description="Helical" evidence="6">
    <location>
        <begin position="160"/>
        <end position="177"/>
    </location>
</feature>
<reference evidence="7" key="1">
    <citation type="submission" date="2023-07" db="EMBL/GenBank/DDBJ databases">
        <title>A chromosome-level genome assembly of Lolium multiflorum.</title>
        <authorList>
            <person name="Chen Y."/>
            <person name="Copetti D."/>
            <person name="Kolliker R."/>
            <person name="Studer B."/>
        </authorList>
    </citation>
    <scope>NUCLEOTIDE SEQUENCE</scope>
    <source>
        <strain evidence="7">02402/16</strain>
        <tissue evidence="7">Leaf</tissue>
    </source>
</reference>
<comment type="subcellular location">
    <subcellularLocation>
        <location evidence="1">Membrane</location>
        <topology evidence="1">Multi-pass membrane protein</topology>
    </subcellularLocation>
</comment>
<dbReference type="AlphaFoldDB" id="A0AAD8VX44"/>
<dbReference type="PANTHER" id="PTHR23504">
    <property type="entry name" value="MAJOR FACILITATOR SUPERFAMILY DOMAIN-CONTAINING PROTEIN 10"/>
    <property type="match status" value="1"/>
</dbReference>
<proteinExistence type="predicted"/>
<name>A0AAD8VX44_LOLMU</name>
<evidence type="ECO:0000256" key="1">
    <source>
        <dbReference type="ARBA" id="ARBA00004141"/>
    </source>
</evidence>
<feature type="transmembrane region" description="Helical" evidence="6">
    <location>
        <begin position="20"/>
        <end position="40"/>
    </location>
</feature>
<keyword evidence="3 6" id="KW-0812">Transmembrane</keyword>
<dbReference type="GO" id="GO:0016020">
    <property type="term" value="C:membrane"/>
    <property type="evidence" value="ECO:0007669"/>
    <property type="project" value="UniProtKB-SubCell"/>
</dbReference>
<organism evidence="7 8">
    <name type="scientific">Lolium multiflorum</name>
    <name type="common">Italian ryegrass</name>
    <name type="synonym">Lolium perenne subsp. multiflorum</name>
    <dbReference type="NCBI Taxonomy" id="4521"/>
    <lineage>
        <taxon>Eukaryota</taxon>
        <taxon>Viridiplantae</taxon>
        <taxon>Streptophyta</taxon>
        <taxon>Embryophyta</taxon>
        <taxon>Tracheophyta</taxon>
        <taxon>Spermatophyta</taxon>
        <taxon>Magnoliopsida</taxon>
        <taxon>Liliopsida</taxon>
        <taxon>Poales</taxon>
        <taxon>Poaceae</taxon>
        <taxon>BOP clade</taxon>
        <taxon>Pooideae</taxon>
        <taxon>Poodae</taxon>
        <taxon>Poeae</taxon>
        <taxon>Poeae Chloroplast Group 2 (Poeae type)</taxon>
        <taxon>Loliodinae</taxon>
        <taxon>Loliinae</taxon>
        <taxon>Lolium</taxon>
    </lineage>
</organism>
<evidence type="ECO:0000256" key="4">
    <source>
        <dbReference type="ARBA" id="ARBA00022989"/>
    </source>
</evidence>
<sequence>MPCKVGCPKLDEINNTKTGIPYLNFFYIWVVCLCSSKVAFNIPFGLSTTYWMAFVTRGLLGLLCGILGPIKPAKKYPNVFSPESLFGSFPYFLPCFGISVLAAGACVACLRLPIFSLWAVSSRKYRGLSFTSQDVGVVLAISGIFMYQLLVKYAGSMKPFRLAAVLSIITLATYPFMKNLYGMELKALINIASLLKNIFAGQEQRGVANGIFVTLMSMFKAIGPEAAGIL</sequence>
<gene>
    <name evidence="7" type="ORF">QYE76_025530</name>
</gene>
<keyword evidence="4 6" id="KW-1133">Transmembrane helix</keyword>
<evidence type="ECO:0000256" key="3">
    <source>
        <dbReference type="ARBA" id="ARBA00022692"/>
    </source>
</evidence>
<evidence type="ECO:0000256" key="6">
    <source>
        <dbReference type="SAM" id="Phobius"/>
    </source>
</evidence>
<accession>A0AAD8VX44</accession>
<evidence type="ECO:0000256" key="2">
    <source>
        <dbReference type="ARBA" id="ARBA00022448"/>
    </source>
</evidence>
<evidence type="ECO:0000256" key="5">
    <source>
        <dbReference type="ARBA" id="ARBA00023136"/>
    </source>
</evidence>